<organism evidence="3 4">
    <name type="scientific">Pseudidiomarina halophila</name>
    <dbReference type="NCBI Taxonomy" id="1449799"/>
    <lineage>
        <taxon>Bacteria</taxon>
        <taxon>Pseudomonadati</taxon>
        <taxon>Pseudomonadota</taxon>
        <taxon>Gammaproteobacteria</taxon>
        <taxon>Alteromonadales</taxon>
        <taxon>Idiomarinaceae</taxon>
        <taxon>Pseudidiomarina</taxon>
    </lineage>
</organism>
<evidence type="ECO:0000313" key="4">
    <source>
        <dbReference type="Proteomes" id="UP000287198"/>
    </source>
</evidence>
<proteinExistence type="predicted"/>
<keyword evidence="2" id="KW-0472">Membrane</keyword>
<keyword evidence="2" id="KW-0812">Transmembrane</keyword>
<dbReference type="InterPro" id="IPR046703">
    <property type="entry name" value="DUF6776"/>
</dbReference>
<evidence type="ECO:0000256" key="1">
    <source>
        <dbReference type="SAM" id="Coils"/>
    </source>
</evidence>
<feature type="coiled-coil region" evidence="1">
    <location>
        <begin position="36"/>
        <end position="91"/>
    </location>
</feature>
<keyword evidence="4" id="KW-1185">Reference proteome</keyword>
<accession>A0A432XS43</accession>
<feature type="transmembrane region" description="Helical" evidence="2">
    <location>
        <begin position="7"/>
        <end position="33"/>
    </location>
</feature>
<dbReference type="OrthoDB" id="7056878at2"/>
<dbReference type="Proteomes" id="UP000287198">
    <property type="component" value="Unassembled WGS sequence"/>
</dbReference>
<keyword evidence="1" id="KW-0175">Coiled coil</keyword>
<keyword evidence="2" id="KW-1133">Transmembrane helix</keyword>
<protein>
    <submittedName>
        <fullName evidence="3">Uncharacterized protein</fullName>
    </submittedName>
</protein>
<evidence type="ECO:0000256" key="2">
    <source>
        <dbReference type="SAM" id="Phobius"/>
    </source>
</evidence>
<dbReference type="AlphaFoldDB" id="A0A432XS43"/>
<reference evidence="4" key="1">
    <citation type="journal article" date="2018" name="Front. Microbiol.">
        <title>Genome-Based Analysis Reveals the Taxonomy and Diversity of the Family Idiomarinaceae.</title>
        <authorList>
            <person name="Liu Y."/>
            <person name="Lai Q."/>
            <person name="Shao Z."/>
        </authorList>
    </citation>
    <scope>NUCLEOTIDE SEQUENCE [LARGE SCALE GENOMIC DNA]</scope>
    <source>
        <strain evidence="4">BH195</strain>
    </source>
</reference>
<dbReference type="RefSeq" id="WP_126764302.1">
    <property type="nucleotide sequence ID" value="NZ_JBHLTZ010000014.1"/>
</dbReference>
<dbReference type="EMBL" id="PIPW01000004">
    <property type="protein sequence ID" value="RUO51494.1"/>
    <property type="molecule type" value="Genomic_DNA"/>
</dbReference>
<dbReference type="Pfam" id="PF20567">
    <property type="entry name" value="DUF6776"/>
    <property type="match status" value="1"/>
</dbReference>
<evidence type="ECO:0000313" key="3">
    <source>
        <dbReference type="EMBL" id="RUO51494.1"/>
    </source>
</evidence>
<gene>
    <name evidence="3" type="ORF">CWI69_10935</name>
</gene>
<comment type="caution">
    <text evidence="3">The sequence shown here is derived from an EMBL/GenBank/DDBJ whole genome shotgun (WGS) entry which is preliminary data.</text>
</comment>
<sequence>MNEKQKFTLIVGAAIGSLALGYLIGAGQSWYLLERVNTLELQVERLYEQVETADYEKHIAEVELGIERAASEQLQQDLAVRQDEVLALKRELAFYQKIMAPELEAQGVVIDAFELRPLRQSGHYQFRLAVVQTDRQRGGVKGVLGLTLNGLLNGDKVVLDLFELAELPDSEKEFSMRYFKVQTGSFRLPENFEPESIDVRVNLEGTGNTLLERTFLWSELAQTPAGNT</sequence>
<name>A0A432XS43_9GAMM</name>